<keyword evidence="2" id="KW-1185">Reference proteome</keyword>
<evidence type="ECO:0000313" key="1">
    <source>
        <dbReference type="EMBL" id="KAL3775272.1"/>
    </source>
</evidence>
<evidence type="ECO:0008006" key="3">
    <source>
        <dbReference type="Google" id="ProtNLM"/>
    </source>
</evidence>
<gene>
    <name evidence="1" type="ORF">HJC23_009601</name>
</gene>
<proteinExistence type="predicted"/>
<comment type="caution">
    <text evidence="1">The sequence shown here is derived from an EMBL/GenBank/DDBJ whole genome shotgun (WGS) entry which is preliminary data.</text>
</comment>
<reference evidence="1 2" key="1">
    <citation type="journal article" date="2020" name="G3 (Bethesda)">
        <title>Improved Reference Genome for Cyclotella cryptica CCMP332, a Model for Cell Wall Morphogenesis, Salinity Adaptation, and Lipid Production in Diatoms (Bacillariophyta).</title>
        <authorList>
            <person name="Roberts W.R."/>
            <person name="Downey K.M."/>
            <person name="Ruck E.C."/>
            <person name="Traller J.C."/>
            <person name="Alverson A.J."/>
        </authorList>
    </citation>
    <scope>NUCLEOTIDE SEQUENCE [LARGE SCALE GENOMIC DNA]</scope>
    <source>
        <strain evidence="1 2">CCMP332</strain>
    </source>
</reference>
<sequence length="727" mass="83116">MEHVLKALKKESEAKMKCWSNDNDDSYSSDVSYVGNKQQPGNLTAQEKKCVQALPDCLRMMIGFVVDGDHKLCYCPCSRQNEKWRKQHGLEHLIDQDVVCSLFTVCKPMVLMSHLKKVGGVYEDKESRKMKQVPMLCKFHYGANIFLRELYKNYNGGEIGSSKLRLCALLFETNVILFDSQIFHVDGIGHKAFYSLNDDNYKKAECAEQMLTLKKINSILYNKNKRLESEMKKLGIEKKERPNLSANEMKEWNDSINCYFSSLRNIVNNGTALEPIMRPIVISVKRDPTGRNGFLLQPFLNALYDNKRKESMFTAQDFEICHKVLFGDIPTPDEIEELKENKRDGKKPSKMEMFNISIAVISKWNVIFNKTESYGTSKAAKQQKEWDTAVDEGGPSRQFFSDVWKQLHTLTVPLLNGKVQIFYHDFALRQEHGNPLELIPHCDDALQKQIMDIIEKEFHEKETPEIDALVEQAMTRINLYARAIGRMLLHSFIHGYPVSSGVMTPFFMNLILRGIIPGDPRYDRGDIVKHIDGILCKSAEYVCLSYKLEDGTVDKNGNAWTADTIFSEWITDEFIRTRSHVLGALIDGMSLDGKRDASDKVEEGSQLSMVLRHIPLEAISKILFARPSLTYEDVEEALEPVYGKLPLDEEGEPIWEGGDDSLAIIISEQQLFFEKEFLSYIKDKAERDSTFLSKFVECCTASSCLPYVVTGNPFQIKVEFNLCIDPE</sequence>
<accession>A0ABD3NHF6</accession>
<organism evidence="1 2">
    <name type="scientific">Cyclotella cryptica</name>
    <dbReference type="NCBI Taxonomy" id="29204"/>
    <lineage>
        <taxon>Eukaryota</taxon>
        <taxon>Sar</taxon>
        <taxon>Stramenopiles</taxon>
        <taxon>Ochrophyta</taxon>
        <taxon>Bacillariophyta</taxon>
        <taxon>Coscinodiscophyceae</taxon>
        <taxon>Thalassiosirophycidae</taxon>
        <taxon>Stephanodiscales</taxon>
        <taxon>Stephanodiscaceae</taxon>
        <taxon>Cyclotella</taxon>
    </lineage>
</organism>
<name>A0ABD3NHF6_9STRA</name>
<dbReference type="Proteomes" id="UP001516023">
    <property type="component" value="Unassembled WGS sequence"/>
</dbReference>
<evidence type="ECO:0000313" key="2">
    <source>
        <dbReference type="Proteomes" id="UP001516023"/>
    </source>
</evidence>
<dbReference type="AlphaFoldDB" id="A0ABD3NHF6"/>
<dbReference type="EMBL" id="JABMIG020000547">
    <property type="protein sequence ID" value="KAL3775272.1"/>
    <property type="molecule type" value="Genomic_DNA"/>
</dbReference>
<protein>
    <recommendedName>
        <fullName evidence="3">HECT domain-containing protein</fullName>
    </recommendedName>
</protein>